<reference evidence="9 10" key="1">
    <citation type="submission" date="2022-06" db="EMBL/GenBank/DDBJ databases">
        <title>Paraconexibacter antarcticus.</title>
        <authorList>
            <person name="Kim C.S."/>
        </authorList>
    </citation>
    <scope>NUCLEOTIDE SEQUENCE [LARGE SCALE GENOMIC DNA]</scope>
    <source>
        <strain evidence="9 10">02-257</strain>
    </source>
</reference>
<dbReference type="RefSeq" id="WP_254572679.1">
    <property type="nucleotide sequence ID" value="NZ_CP098502.1"/>
</dbReference>
<protein>
    <submittedName>
        <fullName evidence="9">MFS transporter</fullName>
    </submittedName>
</protein>
<dbReference type="PRINTS" id="PR01036">
    <property type="entry name" value="TCRTETB"/>
</dbReference>
<evidence type="ECO:0000256" key="2">
    <source>
        <dbReference type="ARBA" id="ARBA00022448"/>
    </source>
</evidence>
<evidence type="ECO:0000259" key="8">
    <source>
        <dbReference type="PROSITE" id="PS50850"/>
    </source>
</evidence>
<dbReference type="EMBL" id="CP098502">
    <property type="protein sequence ID" value="UTI66001.1"/>
    <property type="molecule type" value="Genomic_DNA"/>
</dbReference>
<accession>A0ABY5DXX9</accession>
<dbReference type="Pfam" id="PF07690">
    <property type="entry name" value="MFS_1"/>
    <property type="match status" value="1"/>
</dbReference>
<feature type="transmembrane region" description="Helical" evidence="7">
    <location>
        <begin position="83"/>
        <end position="101"/>
    </location>
</feature>
<dbReference type="NCBIfam" id="TIGR00711">
    <property type="entry name" value="efflux_EmrB"/>
    <property type="match status" value="1"/>
</dbReference>
<dbReference type="InterPro" id="IPR020846">
    <property type="entry name" value="MFS_dom"/>
</dbReference>
<feature type="transmembrane region" description="Helical" evidence="7">
    <location>
        <begin position="359"/>
        <end position="378"/>
    </location>
</feature>
<keyword evidence="2" id="KW-0813">Transport</keyword>
<evidence type="ECO:0000256" key="5">
    <source>
        <dbReference type="ARBA" id="ARBA00022989"/>
    </source>
</evidence>
<keyword evidence="5 7" id="KW-1133">Transmembrane helix</keyword>
<keyword evidence="4 7" id="KW-0812">Transmembrane</keyword>
<dbReference type="Gene3D" id="1.20.1250.20">
    <property type="entry name" value="MFS general substrate transporter like domains"/>
    <property type="match status" value="1"/>
</dbReference>
<evidence type="ECO:0000256" key="7">
    <source>
        <dbReference type="SAM" id="Phobius"/>
    </source>
</evidence>
<feature type="transmembrane region" description="Helical" evidence="7">
    <location>
        <begin position="54"/>
        <end position="71"/>
    </location>
</feature>
<feature type="transmembrane region" description="Helical" evidence="7">
    <location>
        <begin position="474"/>
        <end position="493"/>
    </location>
</feature>
<keyword evidence="6 7" id="KW-0472">Membrane</keyword>
<dbReference type="CDD" id="cd17321">
    <property type="entry name" value="MFS_MMR_MDR_like"/>
    <property type="match status" value="1"/>
</dbReference>
<proteinExistence type="predicted"/>
<organism evidence="9 10">
    <name type="scientific">Paraconexibacter antarcticus</name>
    <dbReference type="NCBI Taxonomy" id="2949664"/>
    <lineage>
        <taxon>Bacteria</taxon>
        <taxon>Bacillati</taxon>
        <taxon>Actinomycetota</taxon>
        <taxon>Thermoleophilia</taxon>
        <taxon>Solirubrobacterales</taxon>
        <taxon>Paraconexibacteraceae</taxon>
        <taxon>Paraconexibacter</taxon>
    </lineage>
</organism>
<keyword evidence="3" id="KW-1003">Cell membrane</keyword>
<feature type="transmembrane region" description="Helical" evidence="7">
    <location>
        <begin position="336"/>
        <end position="353"/>
    </location>
</feature>
<gene>
    <name evidence="9" type="ORF">NBH00_07270</name>
</gene>
<feature type="transmembrane region" description="Helical" evidence="7">
    <location>
        <begin position="406"/>
        <end position="424"/>
    </location>
</feature>
<feature type="domain" description="Major facilitator superfamily (MFS) profile" evidence="8">
    <location>
        <begin position="16"/>
        <end position="497"/>
    </location>
</feature>
<feature type="transmembrane region" description="Helical" evidence="7">
    <location>
        <begin position="14"/>
        <end position="34"/>
    </location>
</feature>
<comment type="subcellular location">
    <subcellularLocation>
        <location evidence="1">Cell membrane</location>
        <topology evidence="1">Multi-pass membrane protein</topology>
    </subcellularLocation>
</comment>
<sequence>MPDRLRLTDDNRRWWTLGAMCFALFMIMLDNTVVNVALPTIQHDLHSSVSGLEWTVNAYTLSFAVLLVTGGRLGDIFGRRRMFLSGVVVFAGSSAMIAFAQSTGWLVGWRAVQGLGASFMMPATLSIISNAFPPHERGKAIGTWAGVSAMALAIGPVLGGFLVEHVSWQSIFLLNLPVAAAAVVVTLFAAHESRDESAPRTIDYAGLLALSTGLTALILALIEGNSWGWGSGRTVGLLAASVVLLTVFTRVEARVAAPMVDFSFFRSRGFLGANIVAFLVSFSMLATFFFLALYLQNVRGYSPLQAGVRFLPMTVIIIFAGPIAGRLADKVGPRPLISAGLFLTGVSLFWQGHLAVDTAYGQLLGAFMVMGAGIGLVMSPMSTAAMNAVDPTKAGVASGTLSMSRMVGGTFGVAAMGALISALGRSRLDHLLPQLPQSARSRIVDGLGAGGSTSVPGAVGDAARDAFLYALNDGLRISGAVAVLGSGLAWLLIDKRVPAHAHAASLAAEESAAAAGTPLADVPVAVEA</sequence>
<evidence type="ECO:0000313" key="10">
    <source>
        <dbReference type="Proteomes" id="UP001056035"/>
    </source>
</evidence>
<dbReference type="InterPro" id="IPR036259">
    <property type="entry name" value="MFS_trans_sf"/>
</dbReference>
<dbReference type="InterPro" id="IPR004638">
    <property type="entry name" value="EmrB-like"/>
</dbReference>
<evidence type="ECO:0000256" key="6">
    <source>
        <dbReference type="ARBA" id="ARBA00023136"/>
    </source>
</evidence>
<feature type="transmembrane region" description="Helical" evidence="7">
    <location>
        <begin position="202"/>
        <end position="222"/>
    </location>
</feature>
<dbReference type="PANTHER" id="PTHR42718">
    <property type="entry name" value="MAJOR FACILITATOR SUPERFAMILY MULTIDRUG TRANSPORTER MFSC"/>
    <property type="match status" value="1"/>
</dbReference>
<feature type="transmembrane region" description="Helical" evidence="7">
    <location>
        <begin position="140"/>
        <end position="162"/>
    </location>
</feature>
<evidence type="ECO:0000256" key="4">
    <source>
        <dbReference type="ARBA" id="ARBA00022692"/>
    </source>
</evidence>
<evidence type="ECO:0000313" key="9">
    <source>
        <dbReference type="EMBL" id="UTI66001.1"/>
    </source>
</evidence>
<evidence type="ECO:0000256" key="1">
    <source>
        <dbReference type="ARBA" id="ARBA00004651"/>
    </source>
</evidence>
<name>A0ABY5DXX9_9ACTN</name>
<feature type="transmembrane region" description="Helical" evidence="7">
    <location>
        <begin position="306"/>
        <end position="324"/>
    </location>
</feature>
<feature type="transmembrane region" description="Helical" evidence="7">
    <location>
        <begin position="234"/>
        <end position="251"/>
    </location>
</feature>
<dbReference type="Proteomes" id="UP001056035">
    <property type="component" value="Chromosome"/>
</dbReference>
<feature type="transmembrane region" description="Helical" evidence="7">
    <location>
        <begin position="107"/>
        <end position="128"/>
    </location>
</feature>
<dbReference type="InterPro" id="IPR011701">
    <property type="entry name" value="MFS"/>
</dbReference>
<dbReference type="Gene3D" id="1.20.1720.10">
    <property type="entry name" value="Multidrug resistance protein D"/>
    <property type="match status" value="1"/>
</dbReference>
<dbReference type="PANTHER" id="PTHR42718:SF42">
    <property type="entry name" value="EXPORT PROTEIN"/>
    <property type="match status" value="1"/>
</dbReference>
<dbReference type="SUPFAM" id="SSF103473">
    <property type="entry name" value="MFS general substrate transporter"/>
    <property type="match status" value="1"/>
</dbReference>
<feature type="transmembrane region" description="Helical" evidence="7">
    <location>
        <begin position="168"/>
        <end position="190"/>
    </location>
</feature>
<evidence type="ECO:0000256" key="3">
    <source>
        <dbReference type="ARBA" id="ARBA00022475"/>
    </source>
</evidence>
<feature type="transmembrane region" description="Helical" evidence="7">
    <location>
        <begin position="271"/>
        <end position="294"/>
    </location>
</feature>
<dbReference type="PROSITE" id="PS50850">
    <property type="entry name" value="MFS"/>
    <property type="match status" value="1"/>
</dbReference>
<keyword evidence="10" id="KW-1185">Reference proteome</keyword>